<feature type="compositionally biased region" description="Polar residues" evidence="1">
    <location>
        <begin position="1"/>
        <end position="13"/>
    </location>
</feature>
<protein>
    <submittedName>
        <fullName evidence="2">Uncharacterized protein</fullName>
    </submittedName>
</protein>
<reference evidence="2" key="1">
    <citation type="submission" date="2021-01" db="UniProtKB">
        <authorList>
            <consortium name="EnsemblPlants"/>
        </authorList>
    </citation>
    <scope>IDENTIFICATION</scope>
</reference>
<name>A0A7N0UUW9_KALFE</name>
<sequence>MCSQDAQCSATKDFTSHRRQSTMALEATHLSSRSSTRRVAVSRRSSHIPTPPIAHSASRLRLNPSSPLTPNPPPLTLNPPSPSTSSSVRQSLRQSVINSNRKSAIFINRSTNRLFYHTFSW</sequence>
<keyword evidence="3" id="KW-1185">Reference proteome</keyword>
<dbReference type="Gramene" id="Kaladp0083s0079.1.v1.1">
    <property type="protein sequence ID" value="Kaladp0083s0079.1.v1.1"/>
    <property type="gene ID" value="Kaladp0083s0079.v1.1"/>
</dbReference>
<dbReference type="AlphaFoldDB" id="A0A7N0UUW9"/>
<feature type="region of interest" description="Disordered" evidence="1">
    <location>
        <begin position="1"/>
        <end position="94"/>
    </location>
</feature>
<organism evidence="2 3">
    <name type="scientific">Kalanchoe fedtschenkoi</name>
    <name type="common">Lavender scallops</name>
    <name type="synonym">South American air plant</name>
    <dbReference type="NCBI Taxonomy" id="63787"/>
    <lineage>
        <taxon>Eukaryota</taxon>
        <taxon>Viridiplantae</taxon>
        <taxon>Streptophyta</taxon>
        <taxon>Embryophyta</taxon>
        <taxon>Tracheophyta</taxon>
        <taxon>Spermatophyta</taxon>
        <taxon>Magnoliopsida</taxon>
        <taxon>eudicotyledons</taxon>
        <taxon>Gunneridae</taxon>
        <taxon>Pentapetalae</taxon>
        <taxon>Saxifragales</taxon>
        <taxon>Crassulaceae</taxon>
        <taxon>Kalanchoe</taxon>
    </lineage>
</organism>
<evidence type="ECO:0000313" key="3">
    <source>
        <dbReference type="Proteomes" id="UP000594263"/>
    </source>
</evidence>
<feature type="compositionally biased region" description="Low complexity" evidence="1">
    <location>
        <begin position="83"/>
        <end position="94"/>
    </location>
</feature>
<dbReference type="EnsemblPlants" id="Kaladp0083s0079.1.v1.1">
    <property type="protein sequence ID" value="Kaladp0083s0079.1.v1.1"/>
    <property type="gene ID" value="Kaladp0083s0079.v1.1"/>
</dbReference>
<feature type="compositionally biased region" description="Pro residues" evidence="1">
    <location>
        <begin position="67"/>
        <end position="82"/>
    </location>
</feature>
<proteinExistence type="predicted"/>
<accession>A0A7N0UUW9</accession>
<dbReference type="Proteomes" id="UP000594263">
    <property type="component" value="Unplaced"/>
</dbReference>
<evidence type="ECO:0000313" key="2">
    <source>
        <dbReference type="EnsemblPlants" id="Kaladp0083s0079.1.v1.1"/>
    </source>
</evidence>
<evidence type="ECO:0000256" key="1">
    <source>
        <dbReference type="SAM" id="MobiDB-lite"/>
    </source>
</evidence>